<accession>A0A5C6AK13</accession>
<gene>
    <name evidence="1" type="ORF">Pla52n_50590</name>
</gene>
<protein>
    <submittedName>
        <fullName evidence="1">Uncharacterized protein</fullName>
    </submittedName>
</protein>
<name>A0A5C6AK13_9BACT</name>
<evidence type="ECO:0000313" key="2">
    <source>
        <dbReference type="Proteomes" id="UP000320176"/>
    </source>
</evidence>
<sequence>MHDSVLASEKPDWLAIWHAKLRWDHQTAQRERWEFDGEHVVAYLICVKSEGMAIWKRLKVAEALLEFRWRKRLKECPCLAEVCETLLNAIRAQQKGRPGMLEANLRTPESDLEGSSILRMQQRPPSPFLAQAMGRGKHADVSQTRMQFATYRDPIP</sequence>
<reference evidence="1 2" key="1">
    <citation type="submission" date="2019-02" db="EMBL/GenBank/DDBJ databases">
        <title>Deep-cultivation of Planctomycetes and their phenomic and genomic characterization uncovers novel biology.</title>
        <authorList>
            <person name="Wiegand S."/>
            <person name="Jogler M."/>
            <person name="Boedeker C."/>
            <person name="Pinto D."/>
            <person name="Vollmers J."/>
            <person name="Rivas-Marin E."/>
            <person name="Kohn T."/>
            <person name="Peeters S.H."/>
            <person name="Heuer A."/>
            <person name="Rast P."/>
            <person name="Oberbeckmann S."/>
            <person name="Bunk B."/>
            <person name="Jeske O."/>
            <person name="Meyerdierks A."/>
            <person name="Storesund J.E."/>
            <person name="Kallscheuer N."/>
            <person name="Luecker S."/>
            <person name="Lage O.M."/>
            <person name="Pohl T."/>
            <person name="Merkel B.J."/>
            <person name="Hornburger P."/>
            <person name="Mueller R.-W."/>
            <person name="Bruemmer F."/>
            <person name="Labrenz M."/>
            <person name="Spormann A.M."/>
            <person name="Op Den Camp H."/>
            <person name="Overmann J."/>
            <person name="Amann R."/>
            <person name="Jetten M.S.M."/>
            <person name="Mascher T."/>
            <person name="Medema M.H."/>
            <person name="Devos D.P."/>
            <person name="Kaster A.-K."/>
            <person name="Ovreas L."/>
            <person name="Rohde M."/>
            <person name="Galperin M.Y."/>
            <person name="Jogler C."/>
        </authorList>
    </citation>
    <scope>NUCLEOTIDE SEQUENCE [LARGE SCALE GENOMIC DNA]</scope>
    <source>
        <strain evidence="1 2">Pla52n</strain>
    </source>
</reference>
<evidence type="ECO:0000313" key="1">
    <source>
        <dbReference type="EMBL" id="TWT98543.1"/>
    </source>
</evidence>
<dbReference type="Proteomes" id="UP000320176">
    <property type="component" value="Unassembled WGS sequence"/>
</dbReference>
<dbReference type="AlphaFoldDB" id="A0A5C6AK13"/>
<organism evidence="1 2">
    <name type="scientific">Stieleria varia</name>
    <dbReference type="NCBI Taxonomy" id="2528005"/>
    <lineage>
        <taxon>Bacteria</taxon>
        <taxon>Pseudomonadati</taxon>
        <taxon>Planctomycetota</taxon>
        <taxon>Planctomycetia</taxon>
        <taxon>Pirellulales</taxon>
        <taxon>Pirellulaceae</taxon>
        <taxon>Stieleria</taxon>
    </lineage>
</organism>
<comment type="caution">
    <text evidence="1">The sequence shown here is derived from an EMBL/GenBank/DDBJ whole genome shotgun (WGS) entry which is preliminary data.</text>
</comment>
<dbReference type="EMBL" id="SJPN01000006">
    <property type="protein sequence ID" value="TWT98543.1"/>
    <property type="molecule type" value="Genomic_DNA"/>
</dbReference>
<keyword evidence="2" id="KW-1185">Reference proteome</keyword>
<proteinExistence type="predicted"/>